<gene>
    <name evidence="13" type="ORF">BEU03_00850</name>
</gene>
<dbReference type="GO" id="GO:0005737">
    <property type="term" value="C:cytoplasm"/>
    <property type="evidence" value="ECO:0007669"/>
    <property type="project" value="UniProtKB-SubCell"/>
</dbReference>
<dbReference type="Pfam" id="PF01300">
    <property type="entry name" value="Sua5_yciO_yrdC"/>
    <property type="match status" value="1"/>
</dbReference>
<evidence type="ECO:0000256" key="6">
    <source>
        <dbReference type="ARBA" id="ARBA00022694"/>
    </source>
</evidence>
<dbReference type="SUPFAM" id="SSF55821">
    <property type="entry name" value="YrdC/RibB"/>
    <property type="match status" value="1"/>
</dbReference>
<evidence type="ECO:0000256" key="7">
    <source>
        <dbReference type="ARBA" id="ARBA00022695"/>
    </source>
</evidence>
<reference evidence="13 14" key="1">
    <citation type="submission" date="2016-08" db="EMBL/GenBank/DDBJ databases">
        <title>New Insights into Marine Group III Euryarchaeota, from dark to light.</title>
        <authorList>
            <person name="Haro-Moreno J.M."/>
            <person name="Rodriguez-Valera F."/>
            <person name="Lopez-Garcia P."/>
            <person name="Moreira D."/>
            <person name="Martin-Cuadrado A.B."/>
        </authorList>
    </citation>
    <scope>NUCLEOTIDE SEQUENCE [LARGE SCALE GENOMIC DNA]</scope>
    <source>
        <strain evidence="13">CG-Epi6</strain>
    </source>
</reference>
<dbReference type="InterPro" id="IPR006070">
    <property type="entry name" value="Sua5-like_dom"/>
</dbReference>
<organism evidence="13 14">
    <name type="scientific">Marine Group III euryarchaeote CG-Epi6</name>
    <dbReference type="NCBI Taxonomy" id="1889000"/>
    <lineage>
        <taxon>Archaea</taxon>
        <taxon>Methanobacteriati</taxon>
        <taxon>Thermoplasmatota</taxon>
        <taxon>Thermoplasmata</taxon>
        <taxon>Candidatus Thermoprofundales</taxon>
    </lineage>
</organism>
<dbReference type="GO" id="GO:0006450">
    <property type="term" value="P:regulation of translational fidelity"/>
    <property type="evidence" value="ECO:0007669"/>
    <property type="project" value="TreeGrafter"/>
</dbReference>
<evidence type="ECO:0000256" key="5">
    <source>
        <dbReference type="ARBA" id="ARBA00022679"/>
    </source>
</evidence>
<evidence type="ECO:0000256" key="2">
    <source>
        <dbReference type="ARBA" id="ARBA00007663"/>
    </source>
</evidence>
<keyword evidence="4" id="KW-0963">Cytoplasm</keyword>
<keyword evidence="7" id="KW-0548">Nucleotidyltransferase</keyword>
<evidence type="ECO:0000259" key="12">
    <source>
        <dbReference type="PROSITE" id="PS51163"/>
    </source>
</evidence>
<proteinExistence type="inferred from homology"/>
<sequence>MTSISEARNALKNGSIIIYPTDTVWGIGCDPFNQKSVDNLFKIKAKKEDGLSILINDKKMIYKYCLVKREHIKRIERLLPGPVTLILESKVAFAKGVTKNGNIAIRIPNNNTSISLVKENPIITTSANMHGEKIAENIDDAKKVFGNSCIYLDGEKPTGIESTIIDLTNNTPKIIRIGALYGDTLEDILGH</sequence>
<dbReference type="InterPro" id="IPR050156">
    <property type="entry name" value="TC-AMP_synthase_SUA5"/>
</dbReference>
<comment type="similarity">
    <text evidence="2">Belongs to the SUA5 family.</text>
</comment>
<evidence type="ECO:0000256" key="8">
    <source>
        <dbReference type="ARBA" id="ARBA00022741"/>
    </source>
</evidence>
<accession>A0A1J5T9P2</accession>
<keyword evidence="8" id="KW-0547">Nucleotide-binding</keyword>
<evidence type="ECO:0000256" key="10">
    <source>
        <dbReference type="ARBA" id="ARBA00029774"/>
    </source>
</evidence>
<keyword evidence="5" id="KW-0808">Transferase</keyword>
<evidence type="ECO:0000256" key="3">
    <source>
        <dbReference type="ARBA" id="ARBA00012584"/>
    </source>
</evidence>
<comment type="subcellular location">
    <subcellularLocation>
        <location evidence="1">Cytoplasm</location>
    </subcellularLocation>
</comment>
<dbReference type="PANTHER" id="PTHR17490">
    <property type="entry name" value="SUA5"/>
    <property type="match status" value="1"/>
</dbReference>
<comment type="caution">
    <text evidence="13">The sequence shown here is derived from an EMBL/GenBank/DDBJ whole genome shotgun (WGS) entry which is preliminary data.</text>
</comment>
<dbReference type="EC" id="2.7.7.87" evidence="3"/>
<evidence type="ECO:0000256" key="4">
    <source>
        <dbReference type="ARBA" id="ARBA00022490"/>
    </source>
</evidence>
<name>A0A1J5T9P2_9ARCH</name>
<dbReference type="GO" id="GO:0000049">
    <property type="term" value="F:tRNA binding"/>
    <property type="evidence" value="ECO:0007669"/>
    <property type="project" value="TreeGrafter"/>
</dbReference>
<feature type="domain" description="YrdC-like" evidence="12">
    <location>
        <begin position="1"/>
        <end position="180"/>
    </location>
</feature>
<dbReference type="EMBL" id="MIYV01000022">
    <property type="protein sequence ID" value="OIR10516.1"/>
    <property type="molecule type" value="Genomic_DNA"/>
</dbReference>
<protein>
    <recommendedName>
        <fullName evidence="10">L-threonylcarbamoyladenylate synthase</fullName>
        <ecNumber evidence="3">2.7.7.87</ecNumber>
    </recommendedName>
    <alternativeName>
        <fullName evidence="10">L-threonylcarbamoyladenylate synthase</fullName>
    </alternativeName>
</protein>
<keyword evidence="9" id="KW-0067">ATP-binding</keyword>
<dbReference type="GO" id="GO:0008033">
    <property type="term" value="P:tRNA processing"/>
    <property type="evidence" value="ECO:0007669"/>
    <property type="project" value="UniProtKB-KW"/>
</dbReference>
<evidence type="ECO:0000313" key="14">
    <source>
        <dbReference type="Proteomes" id="UP000183403"/>
    </source>
</evidence>
<dbReference type="Proteomes" id="UP000183403">
    <property type="component" value="Unassembled WGS sequence"/>
</dbReference>
<dbReference type="InterPro" id="IPR017945">
    <property type="entry name" value="DHBP_synth_RibB-like_a/b_dom"/>
</dbReference>
<dbReference type="PROSITE" id="PS51163">
    <property type="entry name" value="YRDC"/>
    <property type="match status" value="1"/>
</dbReference>
<dbReference type="GO" id="GO:0005524">
    <property type="term" value="F:ATP binding"/>
    <property type="evidence" value="ECO:0007669"/>
    <property type="project" value="UniProtKB-KW"/>
</dbReference>
<keyword evidence="6" id="KW-0819">tRNA processing</keyword>
<dbReference type="GO" id="GO:0061710">
    <property type="term" value="F:L-threonylcarbamoyladenylate synthase"/>
    <property type="evidence" value="ECO:0007669"/>
    <property type="project" value="UniProtKB-EC"/>
</dbReference>
<dbReference type="NCBIfam" id="TIGR00057">
    <property type="entry name" value="L-threonylcarbamoyladenylate synthase"/>
    <property type="match status" value="1"/>
</dbReference>
<evidence type="ECO:0000256" key="9">
    <source>
        <dbReference type="ARBA" id="ARBA00022840"/>
    </source>
</evidence>
<dbReference type="AlphaFoldDB" id="A0A1J5T9P2"/>
<evidence type="ECO:0000256" key="11">
    <source>
        <dbReference type="ARBA" id="ARBA00048366"/>
    </source>
</evidence>
<evidence type="ECO:0000256" key="1">
    <source>
        <dbReference type="ARBA" id="ARBA00004496"/>
    </source>
</evidence>
<dbReference type="GO" id="GO:0003725">
    <property type="term" value="F:double-stranded RNA binding"/>
    <property type="evidence" value="ECO:0007669"/>
    <property type="project" value="InterPro"/>
</dbReference>
<comment type="catalytic activity">
    <reaction evidence="11">
        <text>L-threonine + hydrogencarbonate + ATP = L-threonylcarbamoyladenylate + diphosphate + H2O</text>
        <dbReference type="Rhea" id="RHEA:36407"/>
        <dbReference type="ChEBI" id="CHEBI:15377"/>
        <dbReference type="ChEBI" id="CHEBI:17544"/>
        <dbReference type="ChEBI" id="CHEBI:30616"/>
        <dbReference type="ChEBI" id="CHEBI:33019"/>
        <dbReference type="ChEBI" id="CHEBI:57926"/>
        <dbReference type="ChEBI" id="CHEBI:73682"/>
        <dbReference type="EC" id="2.7.7.87"/>
    </reaction>
</comment>
<dbReference type="PANTHER" id="PTHR17490:SF16">
    <property type="entry name" value="THREONYLCARBAMOYL-AMP SYNTHASE"/>
    <property type="match status" value="1"/>
</dbReference>
<evidence type="ECO:0000313" key="13">
    <source>
        <dbReference type="EMBL" id="OIR10516.1"/>
    </source>
</evidence>
<dbReference type="Gene3D" id="3.90.870.10">
    <property type="entry name" value="DHBP synthase"/>
    <property type="match status" value="1"/>
</dbReference>